<organism evidence="2 3">
    <name type="scientific">Micromonospora echinofusca</name>
    <dbReference type="NCBI Taxonomy" id="47858"/>
    <lineage>
        <taxon>Bacteria</taxon>
        <taxon>Bacillati</taxon>
        <taxon>Actinomycetota</taxon>
        <taxon>Actinomycetes</taxon>
        <taxon>Micromonosporales</taxon>
        <taxon>Micromonosporaceae</taxon>
        <taxon>Micromonospora</taxon>
    </lineage>
</organism>
<comment type="caution">
    <text evidence="2">The sequence shown here is derived from an EMBL/GenBank/DDBJ whole genome shotgun (WGS) entry which is preliminary data.</text>
</comment>
<dbReference type="InterPro" id="IPR010310">
    <property type="entry name" value="T7SS_ESAT-6-like"/>
</dbReference>
<dbReference type="InterPro" id="IPR036689">
    <property type="entry name" value="ESAT-6-like_sf"/>
</dbReference>
<proteinExistence type="predicted"/>
<dbReference type="EMBL" id="WVUH01000066">
    <property type="protein sequence ID" value="MBO4206430.1"/>
    <property type="molecule type" value="Genomic_DNA"/>
</dbReference>
<dbReference type="Pfam" id="PF06013">
    <property type="entry name" value="WXG100"/>
    <property type="match status" value="1"/>
</dbReference>
<gene>
    <name evidence="2" type="ORF">GSF22_10480</name>
</gene>
<name>A0ABS3VPJ4_MICEH</name>
<dbReference type="Proteomes" id="UP000823521">
    <property type="component" value="Unassembled WGS sequence"/>
</dbReference>
<evidence type="ECO:0000313" key="3">
    <source>
        <dbReference type="Proteomes" id="UP000823521"/>
    </source>
</evidence>
<accession>A0ABS3VPJ4</accession>
<reference evidence="2 3" key="1">
    <citation type="submission" date="2019-12" db="EMBL/GenBank/DDBJ databases">
        <title>Whole genome sequencing of endophytic Actinobacterium Micromonospora sp. MPMI6T.</title>
        <authorList>
            <person name="Evv R."/>
            <person name="Podile A.R."/>
        </authorList>
    </citation>
    <scope>NUCLEOTIDE SEQUENCE [LARGE SCALE GENOMIC DNA]</scope>
    <source>
        <strain evidence="2 3">MPMI6</strain>
    </source>
</reference>
<protein>
    <submittedName>
        <fullName evidence="2">WXG100 family type VII secretion target</fullName>
    </submittedName>
</protein>
<evidence type="ECO:0000313" key="2">
    <source>
        <dbReference type="EMBL" id="MBO4206430.1"/>
    </source>
</evidence>
<keyword evidence="3" id="KW-1185">Reference proteome</keyword>
<dbReference type="Gene3D" id="1.10.287.1060">
    <property type="entry name" value="ESAT-6-like"/>
    <property type="match status" value="1"/>
</dbReference>
<evidence type="ECO:0000256" key="1">
    <source>
        <dbReference type="SAM" id="MobiDB-lite"/>
    </source>
</evidence>
<sequence>MSGHAREGRLPWPGGVTTKRGESTLTGTPGVGQVHATQDQLNTMAQRCMDTGEGLATGMAQLLDRIQALGGAGMRGSANNALQSVSADLNSGLTTILNALDELAGKISNASSQYGVNDEDAAREIRAAAEATGNSSVIAALRG</sequence>
<dbReference type="SUPFAM" id="SSF140453">
    <property type="entry name" value="EsxAB dimer-like"/>
    <property type="match status" value="1"/>
</dbReference>
<feature type="region of interest" description="Disordered" evidence="1">
    <location>
        <begin position="1"/>
        <end position="29"/>
    </location>
</feature>